<dbReference type="Pfam" id="PF00899">
    <property type="entry name" value="ThiF"/>
    <property type="match status" value="2"/>
</dbReference>
<dbReference type="Gramene" id="EFJ30120">
    <property type="protein sequence ID" value="EFJ30120"/>
    <property type="gene ID" value="SELMODRAFT_145914"/>
</dbReference>
<dbReference type="SUPFAM" id="SSF69572">
    <property type="entry name" value="Activating enzymes of the ubiquitin-like proteins"/>
    <property type="match status" value="2"/>
</dbReference>
<comment type="pathway">
    <text evidence="1">Protein modification; protein ubiquitination.</text>
</comment>
<sequence length="1007" mass="110477">MDEVLYSRLMHSIGRKAVEWLSSSRVLVLGCRGMGAEVAKNLALSGVASVGLVDEGTVCVEDLGCQMLLKEGDVGSNRAVATARTLRELSPCVDAIAISEAALESSLKDFQLLVVTMGTLPYIAHVNRMCREAGVMLVAAISRGVFSFVFVDLGECFSVLDETGEPVSPVLVEGITQDSPATVTVVEEQRHGLEDGDEVVFSGISGMEELNHRVSYPVTVTGSCSFTIPEDTRGFNRYVSGGYFHKKRPVKKMSFLPMDKSINSPEFCISDPAKAGRTPCLHIAFQAADEYERQHGDADSSSSANEEACSSDSGAGRRDGTSGLDEELVKLVAQGGSVEICPIVAITGGIAAQEAIKALSKVFMPVHQWFYFDATECLPLKSSSLEERTPLGSRYDSQAALFGREFQQKLSSSQWLVVGAGGIGSEVLKNLVLMGVGCGTSGRIVMTDMDSVSKANLVDQALYHIDDLDRPKTPTAARALRRINPAAQIHALQEKFDASSESLFDTSFFESMTGVISAVDNSTSRLYIDMRCVNYRRPLIDGGKHGAKGSVQVFVPFQSEMYASTRDPPEHREFPICTLKNFPYAPEHTLKWAVETFEALFKQRPVDVNSYLSKRDFQDSMRKSPASTRLPILETLRDALVLQRPLSFDACVQWARLQFEELFTNNIKQLLYNFPAGMTTSAGTPFWSGTKRIPTPLAFHPSEPLHMDFIIAAANLQATVYGLKGCRDHSLFVDIVQRVAVPHFQPKEGIKIAVSDSEVRNPQRRGQDDSDATAACEAILQELPTPPSLVGYRLTPLEFEKDDEHNFHADFIAAAANLRAHNYGIPLSTKLQARLIGGGIIPAIITSTSVVGGLICLELYKLLLQKPLSDYRHSYFNLAVPLFCFAQPMKAFEHTVARSQGGLLNWTLWDKFEMDCVGMPLESFLLNFKQQQGLEITMVSYGKSLLYAEFLPRKKLQDRFPVTLLDLVTSVGKVAVPPTETKLVFSVSCTDADGNDVEVPDVIVKVR</sequence>
<dbReference type="PANTHER" id="PTHR10953">
    <property type="entry name" value="UBIQUITIN-ACTIVATING ENZYME E1"/>
    <property type="match status" value="1"/>
</dbReference>
<dbReference type="Gene3D" id="3.40.50.12550">
    <property type="entry name" value="Ubiquitin-activating enzyme E1, inactive adenylation domain, subdomain 2"/>
    <property type="match status" value="1"/>
</dbReference>
<dbReference type="InterPro" id="IPR000594">
    <property type="entry name" value="ThiF_NAD_FAD-bd"/>
</dbReference>
<dbReference type="GO" id="GO:0005737">
    <property type="term" value="C:cytoplasm"/>
    <property type="evidence" value="ECO:0000318"/>
    <property type="project" value="GO_Central"/>
</dbReference>
<evidence type="ECO:0000259" key="10">
    <source>
        <dbReference type="SMART" id="SM00985"/>
    </source>
</evidence>
<feature type="active site" description="Glycyl thioester intermediate" evidence="7">
    <location>
        <position position="577"/>
    </location>
</feature>
<evidence type="ECO:0000313" key="11">
    <source>
        <dbReference type="EMBL" id="EFJ30120.1"/>
    </source>
</evidence>
<reference evidence="11 12" key="1">
    <citation type="journal article" date="2011" name="Science">
        <title>The Selaginella genome identifies genetic changes associated with the evolution of vascular plants.</title>
        <authorList>
            <person name="Banks J.A."/>
            <person name="Nishiyama T."/>
            <person name="Hasebe M."/>
            <person name="Bowman J.L."/>
            <person name="Gribskov M."/>
            <person name="dePamphilis C."/>
            <person name="Albert V.A."/>
            <person name="Aono N."/>
            <person name="Aoyama T."/>
            <person name="Ambrose B.A."/>
            <person name="Ashton N.W."/>
            <person name="Axtell M.J."/>
            <person name="Barker E."/>
            <person name="Barker M.S."/>
            <person name="Bennetzen J.L."/>
            <person name="Bonawitz N.D."/>
            <person name="Chapple C."/>
            <person name="Cheng C."/>
            <person name="Correa L.G."/>
            <person name="Dacre M."/>
            <person name="DeBarry J."/>
            <person name="Dreyer I."/>
            <person name="Elias M."/>
            <person name="Engstrom E.M."/>
            <person name="Estelle M."/>
            <person name="Feng L."/>
            <person name="Finet C."/>
            <person name="Floyd S.K."/>
            <person name="Frommer W.B."/>
            <person name="Fujita T."/>
            <person name="Gramzow L."/>
            <person name="Gutensohn M."/>
            <person name="Harholt J."/>
            <person name="Hattori M."/>
            <person name="Heyl A."/>
            <person name="Hirai T."/>
            <person name="Hiwatashi Y."/>
            <person name="Ishikawa M."/>
            <person name="Iwata M."/>
            <person name="Karol K.G."/>
            <person name="Koehler B."/>
            <person name="Kolukisaoglu U."/>
            <person name="Kubo M."/>
            <person name="Kurata T."/>
            <person name="Lalonde S."/>
            <person name="Li K."/>
            <person name="Li Y."/>
            <person name="Litt A."/>
            <person name="Lyons E."/>
            <person name="Manning G."/>
            <person name="Maruyama T."/>
            <person name="Michael T.P."/>
            <person name="Mikami K."/>
            <person name="Miyazaki S."/>
            <person name="Morinaga S."/>
            <person name="Murata T."/>
            <person name="Mueller-Roeber B."/>
            <person name="Nelson D.R."/>
            <person name="Obara M."/>
            <person name="Oguri Y."/>
            <person name="Olmstead R.G."/>
            <person name="Onodera N."/>
            <person name="Petersen B.L."/>
            <person name="Pils B."/>
            <person name="Prigge M."/>
            <person name="Rensing S.A."/>
            <person name="Riano-Pachon D.M."/>
            <person name="Roberts A.W."/>
            <person name="Sato Y."/>
            <person name="Scheller H.V."/>
            <person name="Schulz B."/>
            <person name="Schulz C."/>
            <person name="Shakirov E.V."/>
            <person name="Shibagaki N."/>
            <person name="Shinohara N."/>
            <person name="Shippen D.E."/>
            <person name="Soerensen I."/>
            <person name="Sotooka R."/>
            <person name="Sugimoto N."/>
            <person name="Sugita M."/>
            <person name="Sumikawa N."/>
            <person name="Tanurdzic M."/>
            <person name="Theissen G."/>
            <person name="Ulvskov P."/>
            <person name="Wakazuki S."/>
            <person name="Weng J.K."/>
            <person name="Willats W.W."/>
            <person name="Wipf D."/>
            <person name="Wolf P.G."/>
            <person name="Yang L."/>
            <person name="Zimmer A.D."/>
            <person name="Zhu Q."/>
            <person name="Mitros T."/>
            <person name="Hellsten U."/>
            <person name="Loque D."/>
            <person name="Otillar R."/>
            <person name="Salamov A."/>
            <person name="Schmutz J."/>
            <person name="Shapiro H."/>
            <person name="Lindquist E."/>
            <person name="Lucas S."/>
            <person name="Rokhsar D."/>
            <person name="Grigoriev I.V."/>
        </authorList>
    </citation>
    <scope>NUCLEOTIDE SEQUENCE [LARGE SCALE GENOMIC DNA]</scope>
</reference>
<dbReference type="InterPro" id="IPR018965">
    <property type="entry name" value="Ub-activating_enz_E1_C"/>
</dbReference>
<dbReference type="InterPro" id="IPR019572">
    <property type="entry name" value="UBA_E1_SCCH"/>
</dbReference>
<dbReference type="Gene3D" id="1.10.10.2660">
    <property type="entry name" value="Ubiquitin-activating enzyme E1, SCCH domain"/>
    <property type="match status" value="1"/>
</dbReference>
<dbReference type="InterPro" id="IPR042063">
    <property type="entry name" value="Ubi_acti_E1_SCCH"/>
</dbReference>
<evidence type="ECO:0000256" key="9">
    <source>
        <dbReference type="SAM" id="MobiDB-lite"/>
    </source>
</evidence>
<dbReference type="GO" id="GO:0005634">
    <property type="term" value="C:nucleus"/>
    <property type="evidence" value="ECO:0000318"/>
    <property type="project" value="GO_Central"/>
</dbReference>
<evidence type="ECO:0000256" key="3">
    <source>
        <dbReference type="ARBA" id="ARBA00022598"/>
    </source>
</evidence>
<dbReference type="GO" id="GO:0006974">
    <property type="term" value="P:DNA damage response"/>
    <property type="evidence" value="ECO:0000318"/>
    <property type="project" value="GO_Central"/>
</dbReference>
<dbReference type="InterPro" id="IPR042302">
    <property type="entry name" value="E1_FCCH_sf"/>
</dbReference>
<dbReference type="GO" id="GO:0016567">
    <property type="term" value="P:protein ubiquitination"/>
    <property type="evidence" value="ECO:0000318"/>
    <property type="project" value="GO_Central"/>
</dbReference>
<evidence type="ECO:0000256" key="6">
    <source>
        <dbReference type="ARBA" id="ARBA00022840"/>
    </source>
</evidence>
<dbReference type="PRINTS" id="PR01849">
    <property type="entry name" value="UBIQUITINACT"/>
</dbReference>
<keyword evidence="3 8" id="KW-0436">Ligase</keyword>
<dbReference type="GO" id="GO:0005524">
    <property type="term" value="F:ATP binding"/>
    <property type="evidence" value="ECO:0007669"/>
    <property type="project" value="UniProtKB-KW"/>
</dbReference>
<dbReference type="InterPro" id="IPR045886">
    <property type="entry name" value="ThiF/MoeB/HesA"/>
</dbReference>
<dbReference type="SMART" id="SM00985">
    <property type="entry name" value="UBA_e1_C"/>
    <property type="match status" value="1"/>
</dbReference>
<dbReference type="GO" id="GO:0004839">
    <property type="term" value="F:ubiquitin activating enzyme activity"/>
    <property type="evidence" value="ECO:0000318"/>
    <property type="project" value="GO_Central"/>
</dbReference>
<dbReference type="InterPro" id="IPR000011">
    <property type="entry name" value="UBQ/SUMO-activ_enz_E1-like"/>
</dbReference>
<evidence type="ECO:0000256" key="4">
    <source>
        <dbReference type="ARBA" id="ARBA00022741"/>
    </source>
</evidence>
<keyword evidence="12" id="KW-1185">Reference proteome</keyword>
<comment type="similarity">
    <text evidence="2 8">Belongs to the ubiquitin-activating E1 family.</text>
</comment>
<dbReference type="HOGENOM" id="CLU_002556_0_0_1"/>
<dbReference type="GO" id="GO:0006511">
    <property type="term" value="P:ubiquitin-dependent protein catabolic process"/>
    <property type="evidence" value="ECO:0000318"/>
    <property type="project" value="GO_Central"/>
</dbReference>
<dbReference type="FunFam" id="3.10.290.60:FF:000001">
    <property type="entry name" value="Ubiquitin-activating enzyme E1 2"/>
    <property type="match status" value="1"/>
</dbReference>
<feature type="compositionally biased region" description="Low complexity" evidence="9">
    <location>
        <begin position="299"/>
        <end position="313"/>
    </location>
</feature>
<dbReference type="FunFam" id="1.10.10.2660:FF:000001">
    <property type="entry name" value="Ubiquitin-activating enzyme E1 1"/>
    <property type="match status" value="1"/>
</dbReference>
<dbReference type="KEGG" id="smo:SELMODRAFT_145914"/>
<dbReference type="Pfam" id="PF09358">
    <property type="entry name" value="E1_UFD"/>
    <property type="match status" value="1"/>
</dbReference>
<name>D8RCF4_SELML</name>
<dbReference type="OMA" id="EANELWY"/>
<evidence type="ECO:0000256" key="8">
    <source>
        <dbReference type="RuleBase" id="RU000519"/>
    </source>
</evidence>
<dbReference type="STRING" id="88036.D8RCF4"/>
<dbReference type="EMBL" id="GL377576">
    <property type="protein sequence ID" value="EFJ30120.1"/>
    <property type="molecule type" value="Genomic_DNA"/>
</dbReference>
<dbReference type="PROSITE" id="PS00865">
    <property type="entry name" value="UBIQUITIN_ACTIVAT_2"/>
    <property type="match status" value="1"/>
</dbReference>
<dbReference type="AlphaFoldDB" id="D8RCF4"/>
<dbReference type="InterPro" id="IPR035985">
    <property type="entry name" value="Ubiquitin-activating_enz"/>
</dbReference>
<dbReference type="Gene3D" id="3.40.50.720">
    <property type="entry name" value="NAD(P)-binding Rossmann-like Domain"/>
    <property type="match status" value="1"/>
</dbReference>
<dbReference type="NCBIfam" id="TIGR01408">
    <property type="entry name" value="Ube1"/>
    <property type="match status" value="1"/>
</dbReference>
<dbReference type="Gene3D" id="2.40.30.180">
    <property type="entry name" value="Ubiquitin-activating enzyme E1, FCCH domain"/>
    <property type="match status" value="1"/>
</dbReference>
<proteinExistence type="inferred from homology"/>
<dbReference type="InterPro" id="IPR042449">
    <property type="entry name" value="Ub-E1_IAD_1"/>
</dbReference>
<evidence type="ECO:0000256" key="7">
    <source>
        <dbReference type="PROSITE-ProRule" id="PRU10132"/>
    </source>
</evidence>
<evidence type="ECO:0000256" key="1">
    <source>
        <dbReference type="ARBA" id="ARBA00004906"/>
    </source>
</evidence>
<dbReference type="InterPro" id="IPR033127">
    <property type="entry name" value="UBQ-activ_enz_E1_Cys_AS"/>
</dbReference>
<dbReference type="eggNOG" id="KOG2012">
    <property type="taxonomic scope" value="Eukaryota"/>
</dbReference>
<organism evidence="12">
    <name type="scientific">Selaginella moellendorffii</name>
    <name type="common">Spikemoss</name>
    <dbReference type="NCBI Taxonomy" id="88036"/>
    <lineage>
        <taxon>Eukaryota</taxon>
        <taxon>Viridiplantae</taxon>
        <taxon>Streptophyta</taxon>
        <taxon>Embryophyta</taxon>
        <taxon>Tracheophyta</taxon>
        <taxon>Lycopodiopsida</taxon>
        <taxon>Selaginellales</taxon>
        <taxon>Selaginellaceae</taxon>
        <taxon>Selaginella</taxon>
    </lineage>
</organism>
<gene>
    <name evidence="11" type="ORF">SELMODRAFT_145914</name>
</gene>
<keyword evidence="4 8" id="KW-0547">Nucleotide-binding</keyword>
<keyword evidence="6 8" id="KW-0067">ATP-binding</keyword>
<dbReference type="InterPro" id="IPR038252">
    <property type="entry name" value="UBA_E1_C_sf"/>
</dbReference>
<dbReference type="InParanoid" id="D8RCF4"/>
<dbReference type="InterPro" id="IPR018075">
    <property type="entry name" value="UBQ-activ_enz_E1"/>
</dbReference>
<dbReference type="Proteomes" id="UP000001514">
    <property type="component" value="Unassembled WGS sequence"/>
</dbReference>
<evidence type="ECO:0000313" key="12">
    <source>
        <dbReference type="Proteomes" id="UP000001514"/>
    </source>
</evidence>
<evidence type="ECO:0000256" key="2">
    <source>
        <dbReference type="ARBA" id="ARBA00005673"/>
    </source>
</evidence>
<feature type="region of interest" description="Disordered" evidence="9">
    <location>
        <begin position="292"/>
        <end position="321"/>
    </location>
</feature>
<dbReference type="Gene3D" id="3.10.290.60">
    <property type="entry name" value="Ubiquitin-activating enzyme E1, UFD domain"/>
    <property type="match status" value="1"/>
</dbReference>
<evidence type="ECO:0000256" key="5">
    <source>
        <dbReference type="ARBA" id="ARBA00022786"/>
    </source>
</evidence>
<protein>
    <recommendedName>
        <fullName evidence="10">Ubiquitin-activating enzyme E1 C-terminal domain-containing protein</fullName>
    </recommendedName>
</protein>
<dbReference type="FunFam" id="2.40.30.180:FF:000002">
    <property type="entry name" value="Ubiquitin-activating enzyme E1 2"/>
    <property type="match status" value="1"/>
</dbReference>
<accession>D8RCF4</accession>
<dbReference type="Gene3D" id="3.50.50.80">
    <property type="entry name" value="Ubiquitin-activating enzyme E1, inactive adenylation domain, subdomain 1"/>
    <property type="match status" value="1"/>
</dbReference>
<dbReference type="UniPathway" id="UPA00143"/>
<dbReference type="Pfam" id="PF10585">
    <property type="entry name" value="UBA_E1_SCCH"/>
    <property type="match status" value="1"/>
</dbReference>
<feature type="domain" description="Ubiquitin-activating enzyme E1 C-terminal" evidence="10">
    <location>
        <begin position="871"/>
        <end position="1002"/>
    </location>
</feature>
<keyword evidence="5 8" id="KW-0833">Ubl conjugation pathway</keyword>
<dbReference type="PANTHER" id="PTHR10953:SF246">
    <property type="entry name" value="UBIQUITIN ACTIVATING ENZYME"/>
    <property type="match status" value="1"/>
</dbReference>